<accession>W1NP92</accession>
<dbReference type="SUPFAM" id="SSF56281">
    <property type="entry name" value="Metallo-hydrolase/oxidoreductase"/>
    <property type="match status" value="1"/>
</dbReference>
<keyword evidence="7" id="KW-0540">Nuclease</keyword>
<evidence type="ECO:0000256" key="3">
    <source>
        <dbReference type="ARBA" id="ARBA00004574"/>
    </source>
</evidence>
<evidence type="ECO:0000256" key="1">
    <source>
        <dbReference type="ARBA" id="ARBA00001526"/>
    </source>
</evidence>
<dbReference type="KEGG" id="atr:18426385"/>
<dbReference type="GO" id="GO:0003684">
    <property type="term" value="F:damaged DNA binding"/>
    <property type="evidence" value="ECO:0000318"/>
    <property type="project" value="GO_Central"/>
</dbReference>
<keyword evidence="23" id="KW-1185">Reference proteome</keyword>
<proteinExistence type="inferred from homology"/>
<keyword evidence="8" id="KW-0255">Endonuclease</keyword>
<gene>
    <name evidence="22" type="ORF">AMTR_s00072p00037420</name>
</gene>
<keyword evidence="15" id="KW-0539">Nucleus</keyword>
<evidence type="ECO:0000256" key="12">
    <source>
        <dbReference type="ARBA" id="ARBA00022895"/>
    </source>
</evidence>
<dbReference type="InterPro" id="IPR036866">
    <property type="entry name" value="RibonucZ/Hydroxyglut_hydro"/>
</dbReference>
<dbReference type="PANTHER" id="PTHR23240:SF8">
    <property type="entry name" value="PROTEIN ARTEMIS"/>
    <property type="match status" value="1"/>
</dbReference>
<keyword evidence="6" id="KW-0158">Chromosome</keyword>
<dbReference type="Pfam" id="PF07522">
    <property type="entry name" value="DRMBL"/>
    <property type="match status" value="1"/>
</dbReference>
<evidence type="ECO:0000259" key="21">
    <source>
        <dbReference type="Pfam" id="PF07522"/>
    </source>
</evidence>
<dbReference type="GO" id="GO:0006310">
    <property type="term" value="P:DNA recombination"/>
    <property type="evidence" value="ECO:0007669"/>
    <property type="project" value="UniProtKB-KW"/>
</dbReference>
<reference evidence="23" key="1">
    <citation type="journal article" date="2013" name="Science">
        <title>The Amborella genome and the evolution of flowering plants.</title>
        <authorList>
            <consortium name="Amborella Genome Project"/>
        </authorList>
    </citation>
    <scope>NUCLEOTIDE SEQUENCE [LARGE SCALE GENOMIC DNA]</scope>
</reference>
<dbReference type="Gene3D" id="3.60.15.10">
    <property type="entry name" value="Ribonuclease Z/Hydroxyacylglutathione hydrolase-like"/>
    <property type="match status" value="1"/>
</dbReference>
<keyword evidence="14" id="KW-0234">DNA repair</keyword>
<dbReference type="HOGENOM" id="CLU_005260_0_2_1"/>
<comment type="similarity">
    <text evidence="4">Belongs to the DNA repair metallo-beta-lactamase (DRMBL) family.</text>
</comment>
<keyword evidence="10" id="KW-0378">Hydrolase</keyword>
<dbReference type="GO" id="GO:0008800">
    <property type="term" value="F:beta-lactamase activity"/>
    <property type="evidence" value="ECO:0007669"/>
    <property type="project" value="UniProtKB-EC"/>
</dbReference>
<dbReference type="GO" id="GO:0005634">
    <property type="term" value="C:nucleus"/>
    <property type="evidence" value="ECO:0000318"/>
    <property type="project" value="GO_Central"/>
</dbReference>
<dbReference type="Gramene" id="ERM98376">
    <property type="protein sequence ID" value="ERM98376"/>
    <property type="gene ID" value="AMTR_s00072p00037420"/>
</dbReference>
<dbReference type="GO" id="GO:0035312">
    <property type="term" value="F:5'-3' DNA exonuclease activity"/>
    <property type="evidence" value="ECO:0000318"/>
    <property type="project" value="GO_Central"/>
</dbReference>
<dbReference type="OMA" id="TSFCYVN"/>
<evidence type="ECO:0000256" key="8">
    <source>
        <dbReference type="ARBA" id="ARBA00022759"/>
    </source>
</evidence>
<evidence type="ECO:0000256" key="20">
    <source>
        <dbReference type="ARBA" id="ARBA00042738"/>
    </source>
</evidence>
<dbReference type="Gene3D" id="3.40.50.12650">
    <property type="match status" value="1"/>
</dbReference>
<keyword evidence="13" id="KW-0233">DNA recombination</keyword>
<organism evidence="22 23">
    <name type="scientific">Amborella trichopoda</name>
    <dbReference type="NCBI Taxonomy" id="13333"/>
    <lineage>
        <taxon>Eukaryota</taxon>
        <taxon>Viridiplantae</taxon>
        <taxon>Streptophyta</taxon>
        <taxon>Embryophyta</taxon>
        <taxon>Tracheophyta</taxon>
        <taxon>Spermatophyta</taxon>
        <taxon>Magnoliopsida</taxon>
        <taxon>Amborellales</taxon>
        <taxon>Amborellaceae</taxon>
        <taxon>Amborella</taxon>
    </lineage>
</organism>
<comment type="subcellular location">
    <subcellularLocation>
        <location evidence="3">Chromosome</location>
        <location evidence="3">Telomere</location>
    </subcellularLocation>
    <subcellularLocation>
        <location evidence="2">Nucleus</location>
    </subcellularLocation>
</comment>
<name>W1NP92_AMBTC</name>
<comment type="catalytic activity">
    <reaction evidence="1">
        <text>a beta-lactam + H2O = a substituted beta-amino acid</text>
        <dbReference type="Rhea" id="RHEA:20401"/>
        <dbReference type="ChEBI" id="CHEBI:15377"/>
        <dbReference type="ChEBI" id="CHEBI:35627"/>
        <dbReference type="ChEBI" id="CHEBI:140347"/>
        <dbReference type="EC" id="3.5.2.6"/>
    </reaction>
</comment>
<dbReference type="GO" id="GO:0000781">
    <property type="term" value="C:chromosome, telomeric region"/>
    <property type="evidence" value="ECO:0007669"/>
    <property type="project" value="UniProtKB-SubCell"/>
</dbReference>
<dbReference type="InterPro" id="IPR011084">
    <property type="entry name" value="DRMBL"/>
</dbReference>
<evidence type="ECO:0000256" key="5">
    <source>
        <dbReference type="ARBA" id="ARBA00012865"/>
    </source>
</evidence>
<feature type="domain" description="DNA repair metallo-beta-lactamase" evidence="21">
    <location>
        <begin position="260"/>
        <end position="330"/>
    </location>
</feature>
<dbReference type="GO" id="GO:0004519">
    <property type="term" value="F:endonuclease activity"/>
    <property type="evidence" value="ECO:0007669"/>
    <property type="project" value="UniProtKB-KW"/>
</dbReference>
<dbReference type="EC" id="3.5.2.6" evidence="5"/>
<evidence type="ECO:0000256" key="19">
    <source>
        <dbReference type="ARBA" id="ARBA00042677"/>
    </source>
</evidence>
<evidence type="ECO:0000256" key="14">
    <source>
        <dbReference type="ARBA" id="ARBA00023204"/>
    </source>
</evidence>
<sequence>MELGLISVDKWTVQAQAYFLTHLHADHTNGLSAKWAKGPLYCSPITAKLIPLKIPGLNRLLIRVLETGKTYSLELVSSRPGPKVLVQVTSIDAHHCHGAVMFLFRGEFGCELHTGDFRWETTNDKEIPGKEMLLEALKGDKVDILYLDNTYCNPSFSFPPRHVAAQQVIDVISSYPERDIVIGIDSLGKEDLLLRISEVLKTKIWVWPARLQMMHLLGFEESFTAQTCLTRVRAVPRNSLTVGMLQALNTVRPTIGIVPSGLPWGLKAIKKQFSSLGCIPPSSPVNSSQMDETTSSVTRVHQYIYKVPYSLHSCFSEIQEFIKLVQPSIMMGNLSSSFCYVNPNHFFGYMCRDIDASAHCKYLKPECIAEGKVVYGESTVECAQFNTVMINRVRATKLSRLRMRISWVNKMRRKRRGAKLEYVESFG</sequence>
<evidence type="ECO:0000256" key="15">
    <source>
        <dbReference type="ARBA" id="ARBA00023242"/>
    </source>
</evidence>
<dbReference type="GO" id="GO:0006303">
    <property type="term" value="P:double-strand break repair via nonhomologous end joining"/>
    <property type="evidence" value="ECO:0000318"/>
    <property type="project" value="GO_Central"/>
</dbReference>
<evidence type="ECO:0000256" key="7">
    <source>
        <dbReference type="ARBA" id="ARBA00022722"/>
    </source>
</evidence>
<dbReference type="PANTHER" id="PTHR23240">
    <property type="entry name" value="DNA CROSS-LINK REPAIR PROTEIN PSO2/SNM1-RELATED"/>
    <property type="match status" value="1"/>
</dbReference>
<dbReference type="AlphaFoldDB" id="W1NP92"/>
<evidence type="ECO:0000313" key="23">
    <source>
        <dbReference type="Proteomes" id="UP000017836"/>
    </source>
</evidence>
<dbReference type="FunFam" id="3.40.50.12650:FF:000003">
    <property type="entry name" value="DNA cross-link repair 1B"/>
    <property type="match status" value="1"/>
</dbReference>
<keyword evidence="11" id="KW-0269">Exonuclease</keyword>
<evidence type="ECO:0000256" key="11">
    <source>
        <dbReference type="ARBA" id="ARBA00022839"/>
    </source>
</evidence>
<keyword evidence="12" id="KW-0779">Telomere</keyword>
<dbReference type="GO" id="GO:0036297">
    <property type="term" value="P:interstrand cross-link repair"/>
    <property type="evidence" value="ECO:0000318"/>
    <property type="project" value="GO_Central"/>
</dbReference>
<dbReference type="Proteomes" id="UP000017836">
    <property type="component" value="Unassembled WGS sequence"/>
</dbReference>
<dbReference type="EMBL" id="KI395332">
    <property type="protein sequence ID" value="ERM98376.1"/>
    <property type="molecule type" value="Genomic_DNA"/>
</dbReference>
<evidence type="ECO:0000256" key="16">
    <source>
        <dbReference type="ARBA" id="ARBA00039555"/>
    </source>
</evidence>
<evidence type="ECO:0000256" key="4">
    <source>
        <dbReference type="ARBA" id="ARBA00010304"/>
    </source>
</evidence>
<dbReference type="eggNOG" id="KOG1361">
    <property type="taxonomic scope" value="Eukaryota"/>
</dbReference>
<evidence type="ECO:0000256" key="18">
    <source>
        <dbReference type="ARBA" id="ARBA00041693"/>
    </source>
</evidence>
<evidence type="ECO:0000256" key="17">
    <source>
        <dbReference type="ARBA" id="ARBA00039759"/>
    </source>
</evidence>
<evidence type="ECO:0000256" key="10">
    <source>
        <dbReference type="ARBA" id="ARBA00022801"/>
    </source>
</evidence>
<evidence type="ECO:0000313" key="22">
    <source>
        <dbReference type="EMBL" id="ERM98376.1"/>
    </source>
</evidence>
<dbReference type="OrthoDB" id="262529at2759"/>
<keyword evidence="9" id="KW-0227">DNA damage</keyword>
<evidence type="ECO:0000256" key="2">
    <source>
        <dbReference type="ARBA" id="ARBA00004123"/>
    </source>
</evidence>
<evidence type="ECO:0000256" key="6">
    <source>
        <dbReference type="ARBA" id="ARBA00022454"/>
    </source>
</evidence>
<dbReference type="STRING" id="13333.W1NP92"/>
<evidence type="ECO:0000256" key="9">
    <source>
        <dbReference type="ARBA" id="ARBA00022763"/>
    </source>
</evidence>
<evidence type="ECO:0000256" key="13">
    <source>
        <dbReference type="ARBA" id="ARBA00023172"/>
    </source>
</evidence>
<protein>
    <recommendedName>
        <fullName evidence="16">5' exonuclease Apollo</fullName>
        <ecNumber evidence="5">3.5.2.6</ecNumber>
    </recommendedName>
    <alternativeName>
        <fullName evidence="18">DNA cross-link repair 1B protein</fullName>
    </alternativeName>
    <alternativeName>
        <fullName evidence="19">DNA cross-link repair 1C protein</fullName>
    </alternativeName>
    <alternativeName>
        <fullName evidence="17">Protein artemis</fullName>
    </alternativeName>
    <alternativeName>
        <fullName evidence="20">SNM1 homolog B</fullName>
    </alternativeName>
</protein>